<dbReference type="InterPro" id="IPR038333">
    <property type="entry name" value="T1MK-like_N_sf"/>
</dbReference>
<dbReference type="GO" id="GO:0009307">
    <property type="term" value="P:DNA restriction-modification system"/>
    <property type="evidence" value="ECO:0007669"/>
    <property type="project" value="UniProtKB-KW"/>
</dbReference>
<dbReference type="OrthoDB" id="9814572at2"/>
<keyword evidence="2" id="KW-0680">Restriction system</keyword>
<gene>
    <name evidence="4" type="ORF">SAMN05216187_1211</name>
</gene>
<dbReference type="SUPFAM" id="SSF53335">
    <property type="entry name" value="S-adenosyl-L-methionine-dependent methyltransferases"/>
    <property type="match status" value="1"/>
</dbReference>
<feature type="domain" description="N6 adenine-specific DNA methyltransferase N-terminal" evidence="3">
    <location>
        <begin position="8"/>
        <end position="40"/>
    </location>
</feature>
<organism evidence="4 5">
    <name type="scientific">Jeotgalicoccus aerolatus</name>
    <dbReference type="NCBI Taxonomy" id="709510"/>
    <lineage>
        <taxon>Bacteria</taxon>
        <taxon>Bacillati</taxon>
        <taxon>Bacillota</taxon>
        <taxon>Bacilli</taxon>
        <taxon>Bacillales</taxon>
        <taxon>Staphylococcaceae</taxon>
        <taxon>Jeotgalicoccus</taxon>
    </lineage>
</organism>
<evidence type="ECO:0000313" key="5">
    <source>
        <dbReference type="Proteomes" id="UP000242700"/>
    </source>
</evidence>
<evidence type="ECO:0000259" key="3">
    <source>
        <dbReference type="Pfam" id="PF12161"/>
    </source>
</evidence>
<dbReference type="STRING" id="586411.SAMN05216187_1211"/>
<protein>
    <submittedName>
        <fullName evidence="4">HsdM N-terminal domain-containing protein</fullName>
    </submittedName>
</protein>
<evidence type="ECO:0000256" key="2">
    <source>
        <dbReference type="ARBA" id="ARBA00022747"/>
    </source>
</evidence>
<dbReference type="Gene3D" id="1.20.1260.30">
    <property type="match status" value="1"/>
</dbReference>
<reference evidence="5" key="1">
    <citation type="submission" date="2016-10" db="EMBL/GenBank/DDBJ databases">
        <authorList>
            <person name="Varghese N."/>
            <person name="Submissions S."/>
        </authorList>
    </citation>
    <scope>NUCLEOTIDE SEQUENCE [LARGE SCALE GENOMIC DNA]</scope>
    <source>
        <strain evidence="5">CGMCC 1.8911</strain>
    </source>
</reference>
<dbReference type="Proteomes" id="UP000242700">
    <property type="component" value="Unassembled WGS sequence"/>
</dbReference>
<evidence type="ECO:0000313" key="4">
    <source>
        <dbReference type="EMBL" id="SDK79103.1"/>
    </source>
</evidence>
<evidence type="ECO:0000256" key="1">
    <source>
        <dbReference type="ARBA" id="ARBA00006594"/>
    </source>
</evidence>
<comment type="similarity">
    <text evidence="1">Belongs to the N(4)/N(6)-methyltransferase family.</text>
</comment>
<dbReference type="EMBL" id="FNFI01000021">
    <property type="protein sequence ID" value="SDK79103.1"/>
    <property type="molecule type" value="Genomic_DNA"/>
</dbReference>
<dbReference type="AlphaFoldDB" id="A0A1G9ESP2"/>
<dbReference type="InterPro" id="IPR022749">
    <property type="entry name" value="D12N6_MeTrfase_N"/>
</dbReference>
<dbReference type="Pfam" id="PF12161">
    <property type="entry name" value="HsdM_N"/>
    <property type="match status" value="1"/>
</dbReference>
<name>A0A1G9ESP2_9STAP</name>
<accession>A0A1G9ESP2</accession>
<proteinExistence type="inferred from homology"/>
<sequence length="115" mass="13767">MMMTSDEIKRRLWDGANDLRGSMDASRYKDYMLGLMFYKFWVFGLSCRNSSNIFMILTILNRIIVWKIYSFICYKKTENYVCWEVKISLMNFNKRRSLVRLTTDQLLVARSVVGF</sequence>
<dbReference type="InterPro" id="IPR029063">
    <property type="entry name" value="SAM-dependent_MTases_sf"/>
</dbReference>